<feature type="transmembrane region" description="Helical" evidence="6">
    <location>
        <begin position="35"/>
        <end position="52"/>
    </location>
</feature>
<proteinExistence type="predicted"/>
<keyword evidence="2" id="KW-1003">Cell membrane</keyword>
<evidence type="ECO:0000313" key="7">
    <source>
        <dbReference type="EMBL" id="TNU75803.1"/>
    </source>
</evidence>
<gene>
    <name evidence="7" type="ORF">FH969_05775</name>
</gene>
<evidence type="ECO:0000256" key="3">
    <source>
        <dbReference type="ARBA" id="ARBA00022692"/>
    </source>
</evidence>
<feature type="transmembrane region" description="Helical" evidence="6">
    <location>
        <begin position="59"/>
        <end position="80"/>
    </location>
</feature>
<dbReference type="OrthoDB" id="6400at2"/>
<evidence type="ECO:0000313" key="8">
    <source>
        <dbReference type="Proteomes" id="UP000313849"/>
    </source>
</evidence>
<evidence type="ECO:0000256" key="6">
    <source>
        <dbReference type="SAM" id="Phobius"/>
    </source>
</evidence>
<dbReference type="PANTHER" id="PTHR34857:SF2">
    <property type="entry name" value="SLL0384 PROTEIN"/>
    <property type="match status" value="1"/>
</dbReference>
<comment type="subcellular location">
    <subcellularLocation>
        <location evidence="1">Membrane</location>
        <topology evidence="1">Multi-pass membrane protein</topology>
    </subcellularLocation>
</comment>
<dbReference type="CDD" id="cd16914">
    <property type="entry name" value="EcfT"/>
    <property type="match status" value="1"/>
</dbReference>
<protein>
    <submittedName>
        <fullName evidence="7">Energy-coupling factor transporter transmembrane protein EcfT</fullName>
    </submittedName>
</protein>
<comment type="caution">
    <text evidence="7">The sequence shown here is derived from an EMBL/GenBank/DDBJ whole genome shotgun (WGS) entry which is preliminary data.</text>
</comment>
<accession>A0A5C5BC23</accession>
<dbReference type="AlphaFoldDB" id="A0A5C5BC23"/>
<evidence type="ECO:0000256" key="2">
    <source>
        <dbReference type="ARBA" id="ARBA00022475"/>
    </source>
</evidence>
<dbReference type="Pfam" id="PF02361">
    <property type="entry name" value="CbiQ"/>
    <property type="match status" value="1"/>
</dbReference>
<dbReference type="EMBL" id="VENP01000015">
    <property type="protein sequence ID" value="TNU75803.1"/>
    <property type="molecule type" value="Genomic_DNA"/>
</dbReference>
<dbReference type="Proteomes" id="UP000313849">
    <property type="component" value="Unassembled WGS sequence"/>
</dbReference>
<dbReference type="PANTHER" id="PTHR34857">
    <property type="entry name" value="SLL0384 PROTEIN"/>
    <property type="match status" value="1"/>
</dbReference>
<evidence type="ECO:0000256" key="5">
    <source>
        <dbReference type="ARBA" id="ARBA00023136"/>
    </source>
</evidence>
<keyword evidence="4 6" id="KW-1133">Transmembrane helix</keyword>
<sequence length="248" mass="26151">MRLVSASFLGACNPAVKLAVLTLCSAGVLFLTDPAVLAALCAALLLAVVLAGRVPPRDLARAMVPFLAFGVGTLLVNALARPGTLLWPDLPVRVTAEGVRIGAMLALRTLVIGTTAVVFAATTPPQRLLTSLVEHARVPPRVAFALLAGHRMLQTLPEQWTTIRRAHAVRAPLRRDGRARFGPREYARCAFALLVTSIRAGERVAFALESRGLADGPRTIWRPTSLGVRDVALVGVVLGALGVAIGLS</sequence>
<organism evidence="7 8">
    <name type="scientific">Miniimonas arenae</name>
    <dbReference type="NCBI Taxonomy" id="676201"/>
    <lineage>
        <taxon>Bacteria</taxon>
        <taxon>Bacillati</taxon>
        <taxon>Actinomycetota</taxon>
        <taxon>Actinomycetes</taxon>
        <taxon>Micrococcales</taxon>
        <taxon>Beutenbergiaceae</taxon>
        <taxon>Miniimonas</taxon>
    </lineage>
</organism>
<feature type="transmembrane region" description="Helical" evidence="6">
    <location>
        <begin position="226"/>
        <end position="247"/>
    </location>
</feature>
<evidence type="ECO:0000256" key="1">
    <source>
        <dbReference type="ARBA" id="ARBA00004141"/>
    </source>
</evidence>
<keyword evidence="3 6" id="KW-0812">Transmembrane</keyword>
<feature type="transmembrane region" description="Helical" evidence="6">
    <location>
        <begin position="100"/>
        <end position="121"/>
    </location>
</feature>
<keyword evidence="8" id="KW-1185">Reference proteome</keyword>
<reference evidence="7 8" key="1">
    <citation type="submission" date="2019-06" db="EMBL/GenBank/DDBJ databases">
        <title>Draft genome sequence of Miniimonas arenae KCTC 19750T isolated from sea sand.</title>
        <authorList>
            <person name="Park S.-J."/>
        </authorList>
    </citation>
    <scope>NUCLEOTIDE SEQUENCE [LARGE SCALE GENOMIC DNA]</scope>
    <source>
        <strain evidence="7 8">KCTC 19750</strain>
    </source>
</reference>
<dbReference type="InterPro" id="IPR003339">
    <property type="entry name" value="ABC/ECF_trnsptr_transmembrane"/>
</dbReference>
<keyword evidence="5 6" id="KW-0472">Membrane</keyword>
<name>A0A5C5BC23_9MICO</name>
<evidence type="ECO:0000256" key="4">
    <source>
        <dbReference type="ARBA" id="ARBA00022989"/>
    </source>
</evidence>
<dbReference type="GO" id="GO:0005886">
    <property type="term" value="C:plasma membrane"/>
    <property type="evidence" value="ECO:0007669"/>
    <property type="project" value="UniProtKB-ARBA"/>
</dbReference>
<dbReference type="InterPro" id="IPR051611">
    <property type="entry name" value="ECF_transporter_component"/>
</dbReference>